<accession>R7W8T3</accession>
<reference evidence="1" key="1">
    <citation type="submission" date="2015-06" db="UniProtKB">
        <authorList>
            <consortium name="EnsemblPlants"/>
        </authorList>
    </citation>
    <scope>IDENTIFICATION</scope>
</reference>
<protein>
    <submittedName>
        <fullName evidence="1">Uncharacterized protein</fullName>
    </submittedName>
</protein>
<dbReference type="AlphaFoldDB" id="R7W8T3"/>
<sequence length="59" mass="6045">MSHQMRSLVKVEGRPCPSPAADGGGAPRTMDGLGNAGPTPFLAKTYDMVDDPATDAVVS</sequence>
<organism evidence="1">
    <name type="scientific">Aegilops tauschii</name>
    <name type="common">Tausch's goatgrass</name>
    <name type="synonym">Aegilops squarrosa</name>
    <dbReference type="NCBI Taxonomy" id="37682"/>
    <lineage>
        <taxon>Eukaryota</taxon>
        <taxon>Viridiplantae</taxon>
        <taxon>Streptophyta</taxon>
        <taxon>Embryophyta</taxon>
        <taxon>Tracheophyta</taxon>
        <taxon>Spermatophyta</taxon>
        <taxon>Magnoliopsida</taxon>
        <taxon>Liliopsida</taxon>
        <taxon>Poales</taxon>
        <taxon>Poaceae</taxon>
        <taxon>BOP clade</taxon>
        <taxon>Pooideae</taxon>
        <taxon>Triticodae</taxon>
        <taxon>Triticeae</taxon>
        <taxon>Triticinae</taxon>
        <taxon>Aegilops</taxon>
    </lineage>
</organism>
<name>R7W8T3_AEGTA</name>
<proteinExistence type="predicted"/>
<dbReference type="EnsemblPlants" id="EMT18356">
    <property type="protein sequence ID" value="EMT18356"/>
    <property type="gene ID" value="F775_43446"/>
</dbReference>
<evidence type="ECO:0000313" key="1">
    <source>
        <dbReference type="EnsemblPlants" id="EMT18356"/>
    </source>
</evidence>